<proteinExistence type="inferred from homology"/>
<dbReference type="GO" id="GO:0016787">
    <property type="term" value="F:hydrolase activity"/>
    <property type="evidence" value="ECO:0007669"/>
    <property type="project" value="UniProtKB-KW"/>
</dbReference>
<dbReference type="InterPro" id="IPR022907">
    <property type="entry name" value="VapC_family"/>
</dbReference>
<dbReference type="InterPro" id="IPR044153">
    <property type="entry name" value="PIN_Pae0151-like"/>
</dbReference>
<evidence type="ECO:0000313" key="9">
    <source>
        <dbReference type="Proteomes" id="UP000292858"/>
    </source>
</evidence>
<dbReference type="EC" id="3.1.-.-" evidence="6"/>
<evidence type="ECO:0000256" key="1">
    <source>
        <dbReference type="ARBA" id="ARBA00022649"/>
    </source>
</evidence>
<comment type="caution">
    <text evidence="8">The sequence shown here is derived from an EMBL/GenBank/DDBJ whole genome shotgun (WGS) entry which is preliminary data.</text>
</comment>
<dbReference type="GO" id="GO:0090729">
    <property type="term" value="F:toxin activity"/>
    <property type="evidence" value="ECO:0007669"/>
    <property type="project" value="UniProtKB-KW"/>
</dbReference>
<feature type="binding site" evidence="6">
    <location>
        <position position="7"/>
    </location>
    <ligand>
        <name>Mg(2+)</name>
        <dbReference type="ChEBI" id="CHEBI:18420"/>
    </ligand>
</feature>
<dbReference type="SUPFAM" id="SSF88723">
    <property type="entry name" value="PIN domain-like"/>
    <property type="match status" value="1"/>
</dbReference>
<evidence type="ECO:0000256" key="4">
    <source>
        <dbReference type="ARBA" id="ARBA00022801"/>
    </source>
</evidence>
<evidence type="ECO:0000259" key="7">
    <source>
        <dbReference type="Pfam" id="PF01850"/>
    </source>
</evidence>
<keyword evidence="6" id="KW-0800">Toxin</keyword>
<keyword evidence="5 6" id="KW-0460">Magnesium</keyword>
<evidence type="ECO:0000256" key="2">
    <source>
        <dbReference type="ARBA" id="ARBA00022722"/>
    </source>
</evidence>
<dbReference type="InterPro" id="IPR051619">
    <property type="entry name" value="TypeII_TA_RNase_PINc/VapC"/>
</dbReference>
<dbReference type="PANTHER" id="PTHR35901:SF1">
    <property type="entry name" value="EXONUCLEASE VAPC9"/>
    <property type="match status" value="1"/>
</dbReference>
<feature type="domain" description="PIN" evidence="7">
    <location>
        <begin position="5"/>
        <end position="129"/>
    </location>
</feature>
<dbReference type="GO" id="GO:0000287">
    <property type="term" value="F:magnesium ion binding"/>
    <property type="evidence" value="ECO:0007669"/>
    <property type="project" value="UniProtKB-UniRule"/>
</dbReference>
<accession>A0A4Q9B3J8</accession>
<dbReference type="PANTHER" id="PTHR35901">
    <property type="entry name" value="RIBONUCLEASE VAPC3"/>
    <property type="match status" value="1"/>
</dbReference>
<comment type="similarity">
    <text evidence="6">Belongs to the PINc/VapC protein family.</text>
</comment>
<keyword evidence="3 6" id="KW-0479">Metal-binding</keyword>
<dbReference type="RefSeq" id="WP_130841782.1">
    <property type="nucleotide sequence ID" value="NZ_SIJL01000007.1"/>
</dbReference>
<evidence type="ECO:0000256" key="3">
    <source>
        <dbReference type="ARBA" id="ARBA00022723"/>
    </source>
</evidence>
<dbReference type="InterPro" id="IPR002716">
    <property type="entry name" value="PIN_dom"/>
</dbReference>
<dbReference type="Proteomes" id="UP000292858">
    <property type="component" value="Unassembled WGS sequence"/>
</dbReference>
<gene>
    <name evidence="6" type="primary">vapC</name>
    <name evidence="8" type="ORF">ETP66_06640</name>
</gene>
<dbReference type="Gene3D" id="3.40.50.1010">
    <property type="entry name" value="5'-nuclease"/>
    <property type="match status" value="1"/>
</dbReference>
<reference evidence="8 9" key="1">
    <citation type="submission" date="2019-02" db="EMBL/GenBank/DDBJ databases">
        <title>Thermus sp. a novel from hot spring.</title>
        <authorList>
            <person name="Zhao Z."/>
        </authorList>
    </citation>
    <scope>NUCLEOTIDE SEQUENCE [LARGE SCALE GENOMIC DNA]</scope>
    <source>
        <strain evidence="8 9">CFH 72773T</strain>
    </source>
</reference>
<dbReference type="HAMAP" id="MF_00265">
    <property type="entry name" value="VapC_Nob1"/>
    <property type="match status" value="1"/>
</dbReference>
<evidence type="ECO:0000256" key="6">
    <source>
        <dbReference type="HAMAP-Rule" id="MF_00265"/>
    </source>
</evidence>
<evidence type="ECO:0000313" key="8">
    <source>
        <dbReference type="EMBL" id="TBH20481.1"/>
    </source>
</evidence>
<dbReference type="CDD" id="cd09873">
    <property type="entry name" value="PIN_Pae0151-like"/>
    <property type="match status" value="1"/>
</dbReference>
<dbReference type="InterPro" id="IPR029060">
    <property type="entry name" value="PIN-like_dom_sf"/>
</dbReference>
<protein>
    <recommendedName>
        <fullName evidence="6">Ribonuclease VapC</fullName>
        <shortName evidence="6">RNase VapC</shortName>
        <ecNumber evidence="6">3.1.-.-</ecNumber>
    </recommendedName>
    <alternativeName>
        <fullName evidence="6">Toxin VapC</fullName>
    </alternativeName>
</protein>
<keyword evidence="9" id="KW-1185">Reference proteome</keyword>
<comment type="function">
    <text evidence="6">Toxic component of a toxin-antitoxin (TA) system. An RNase.</text>
</comment>
<name>A0A4Q9B3J8_9DEIN</name>
<dbReference type="GO" id="GO:0004540">
    <property type="term" value="F:RNA nuclease activity"/>
    <property type="evidence" value="ECO:0007669"/>
    <property type="project" value="InterPro"/>
</dbReference>
<feature type="binding site" evidence="6">
    <location>
        <position position="104"/>
    </location>
    <ligand>
        <name>Mg(2+)</name>
        <dbReference type="ChEBI" id="CHEBI:18420"/>
    </ligand>
</feature>
<dbReference type="Pfam" id="PF01850">
    <property type="entry name" value="PIN"/>
    <property type="match status" value="1"/>
</dbReference>
<evidence type="ECO:0000256" key="5">
    <source>
        <dbReference type="ARBA" id="ARBA00022842"/>
    </source>
</evidence>
<dbReference type="EMBL" id="SIJL01000007">
    <property type="protein sequence ID" value="TBH20481.1"/>
    <property type="molecule type" value="Genomic_DNA"/>
</dbReference>
<keyword evidence="1 6" id="KW-1277">Toxin-antitoxin system</keyword>
<keyword evidence="2 6" id="KW-0540">Nuclease</keyword>
<keyword evidence="4 6" id="KW-0378">Hydrolase</keyword>
<comment type="cofactor">
    <cofactor evidence="6">
        <name>Mg(2+)</name>
        <dbReference type="ChEBI" id="CHEBI:18420"/>
    </cofactor>
</comment>
<dbReference type="AlphaFoldDB" id="A0A4Q9B3J8"/>
<dbReference type="OrthoDB" id="32153at2"/>
<sequence>MSFLVLDASVLVRLLLADSEKAPVVRRYREWKAQGLELALPSLALYESAHALYRYARSGEMTLGEAQTLWRQALRLGLRYFQEPWVHTRALELGLELGLGAVYDAHYLALAEGLAAPLWTADRRLYQKALEGQAKGLLPGVSLHLLAP</sequence>
<organism evidence="8 9">
    <name type="scientific">Thermus thermamylovorans</name>
    <dbReference type="NCBI Taxonomy" id="2509362"/>
    <lineage>
        <taxon>Bacteria</taxon>
        <taxon>Thermotogati</taxon>
        <taxon>Deinococcota</taxon>
        <taxon>Deinococci</taxon>
        <taxon>Thermales</taxon>
        <taxon>Thermaceae</taxon>
        <taxon>Thermus</taxon>
    </lineage>
</organism>